<dbReference type="InterPro" id="IPR008989">
    <property type="entry name" value="Myosin_S1_N"/>
</dbReference>
<keyword evidence="2" id="KW-0067">ATP-binding</keyword>
<evidence type="ECO:0000313" key="5">
    <source>
        <dbReference type="EMBL" id="KAF0305312.1"/>
    </source>
</evidence>
<evidence type="ECO:0000313" key="6">
    <source>
        <dbReference type="Proteomes" id="UP000440578"/>
    </source>
</evidence>
<feature type="domain" description="Myosin N-terminal SH3-like" evidence="4">
    <location>
        <begin position="1"/>
        <end position="52"/>
    </location>
</feature>
<dbReference type="PROSITE" id="PS51844">
    <property type="entry name" value="SH3_LIKE"/>
    <property type="match status" value="1"/>
</dbReference>
<sequence length="83" mass="9251">MEEQKVWVPHPSDGYQLGQIADLAEDGATVQPLDPKRPAVTVPYDRLYPAEQDDNKDVDDNCEYRPTEGEWEGPAGPVKLLGE</sequence>
<reference evidence="5 6" key="1">
    <citation type="submission" date="2019-07" db="EMBL/GenBank/DDBJ databases">
        <title>Draft genome assembly of a fouling barnacle, Amphibalanus amphitrite (Darwin, 1854): The first reference genome for Thecostraca.</title>
        <authorList>
            <person name="Kim W."/>
        </authorList>
    </citation>
    <scope>NUCLEOTIDE SEQUENCE [LARGE SCALE GENOMIC DNA]</scope>
    <source>
        <strain evidence="5">SNU_AA5</strain>
        <tissue evidence="5">Soma without cirri and trophi</tissue>
    </source>
</reference>
<dbReference type="InterPro" id="IPR004009">
    <property type="entry name" value="SH3_Myosin"/>
</dbReference>
<gene>
    <name evidence="5" type="primary">MYO6_1</name>
    <name evidence="5" type="ORF">FJT64_023053</name>
</gene>
<proteinExistence type="predicted"/>
<dbReference type="AlphaFoldDB" id="A0A6A4WRQ4"/>
<dbReference type="GO" id="GO:0003774">
    <property type="term" value="F:cytoskeletal motor activity"/>
    <property type="evidence" value="ECO:0007669"/>
    <property type="project" value="InterPro"/>
</dbReference>
<keyword evidence="6" id="KW-1185">Reference proteome</keyword>
<dbReference type="GO" id="GO:0016459">
    <property type="term" value="C:myosin complex"/>
    <property type="evidence" value="ECO:0007669"/>
    <property type="project" value="InterPro"/>
</dbReference>
<dbReference type="Proteomes" id="UP000440578">
    <property type="component" value="Unassembled WGS sequence"/>
</dbReference>
<dbReference type="GO" id="GO:0051015">
    <property type="term" value="F:actin filament binding"/>
    <property type="evidence" value="ECO:0007669"/>
    <property type="project" value="InterPro"/>
</dbReference>
<feature type="region of interest" description="Disordered" evidence="3">
    <location>
        <begin position="64"/>
        <end position="83"/>
    </location>
</feature>
<dbReference type="OrthoDB" id="6108017at2759"/>
<evidence type="ECO:0000256" key="3">
    <source>
        <dbReference type="SAM" id="MobiDB-lite"/>
    </source>
</evidence>
<protein>
    <submittedName>
        <fullName evidence="5">Unconventional myosin-VI</fullName>
    </submittedName>
</protein>
<evidence type="ECO:0000256" key="1">
    <source>
        <dbReference type="ARBA" id="ARBA00022741"/>
    </source>
</evidence>
<evidence type="ECO:0000259" key="4">
    <source>
        <dbReference type="PROSITE" id="PS51844"/>
    </source>
</evidence>
<name>A0A6A4WRQ4_AMPAM</name>
<feature type="region of interest" description="Disordered" evidence="3">
    <location>
        <begin position="30"/>
        <end position="59"/>
    </location>
</feature>
<organism evidence="5 6">
    <name type="scientific">Amphibalanus amphitrite</name>
    <name type="common">Striped barnacle</name>
    <name type="synonym">Balanus amphitrite</name>
    <dbReference type="NCBI Taxonomy" id="1232801"/>
    <lineage>
        <taxon>Eukaryota</taxon>
        <taxon>Metazoa</taxon>
        <taxon>Ecdysozoa</taxon>
        <taxon>Arthropoda</taxon>
        <taxon>Crustacea</taxon>
        <taxon>Multicrustacea</taxon>
        <taxon>Cirripedia</taxon>
        <taxon>Thoracica</taxon>
        <taxon>Thoracicalcarea</taxon>
        <taxon>Balanomorpha</taxon>
        <taxon>Balanoidea</taxon>
        <taxon>Balanidae</taxon>
        <taxon>Amphibalaninae</taxon>
        <taxon>Amphibalanus</taxon>
    </lineage>
</organism>
<keyword evidence="1" id="KW-0547">Nucleotide-binding</keyword>
<comment type="caution">
    <text evidence="5">The sequence shown here is derived from an EMBL/GenBank/DDBJ whole genome shotgun (WGS) entry which is preliminary data.</text>
</comment>
<dbReference type="EMBL" id="VIIS01000768">
    <property type="protein sequence ID" value="KAF0305312.1"/>
    <property type="molecule type" value="Genomic_DNA"/>
</dbReference>
<dbReference type="GO" id="GO:0005524">
    <property type="term" value="F:ATP binding"/>
    <property type="evidence" value="ECO:0007669"/>
    <property type="project" value="UniProtKB-KW"/>
</dbReference>
<accession>A0A6A4WRQ4</accession>
<dbReference type="Gene3D" id="2.30.30.360">
    <property type="entry name" value="Myosin S1 fragment, N-terminal"/>
    <property type="match status" value="1"/>
</dbReference>
<evidence type="ECO:0000256" key="2">
    <source>
        <dbReference type="ARBA" id="ARBA00022840"/>
    </source>
</evidence>